<comment type="similarity">
    <text evidence="1">Belongs to the DprA/Smf family.</text>
</comment>
<keyword evidence="4" id="KW-1185">Reference proteome</keyword>
<dbReference type="InterPro" id="IPR057666">
    <property type="entry name" value="DrpA_SLOG"/>
</dbReference>
<dbReference type="PANTHER" id="PTHR43022:SF1">
    <property type="entry name" value="PROTEIN SMF"/>
    <property type="match status" value="1"/>
</dbReference>
<accession>A0ABS7JP22</accession>
<evidence type="ECO:0000313" key="3">
    <source>
        <dbReference type="EMBL" id="MBX7491120.1"/>
    </source>
</evidence>
<organism evidence="3 4">
    <name type="scientific">Helicobacter turcicus</name>
    <dbReference type="NCBI Taxonomy" id="2867412"/>
    <lineage>
        <taxon>Bacteria</taxon>
        <taxon>Pseudomonadati</taxon>
        <taxon>Campylobacterota</taxon>
        <taxon>Epsilonproteobacteria</taxon>
        <taxon>Campylobacterales</taxon>
        <taxon>Helicobacteraceae</taxon>
        <taxon>Helicobacter</taxon>
    </lineage>
</organism>
<comment type="caution">
    <text evidence="3">The sequence shown here is derived from an EMBL/GenBank/DDBJ whole genome shotgun (WGS) entry which is preliminary data.</text>
</comment>
<evidence type="ECO:0000313" key="4">
    <source>
        <dbReference type="Proteomes" id="UP000700059"/>
    </source>
</evidence>
<dbReference type="PANTHER" id="PTHR43022">
    <property type="entry name" value="PROTEIN SMF"/>
    <property type="match status" value="1"/>
</dbReference>
<dbReference type="RefSeq" id="WP_221532405.1">
    <property type="nucleotide sequence ID" value="NZ_JAIGYP010000008.1"/>
</dbReference>
<evidence type="ECO:0000259" key="2">
    <source>
        <dbReference type="Pfam" id="PF02481"/>
    </source>
</evidence>
<name>A0ABS7JP22_9HELI</name>
<dbReference type="Gene3D" id="3.40.50.450">
    <property type="match status" value="1"/>
</dbReference>
<dbReference type="Proteomes" id="UP000700059">
    <property type="component" value="Unassembled WGS sequence"/>
</dbReference>
<protein>
    <submittedName>
        <fullName evidence="3">DNA-protecting protein DprA</fullName>
    </submittedName>
</protein>
<dbReference type="SUPFAM" id="SSF102405">
    <property type="entry name" value="MCP/YpsA-like"/>
    <property type="match status" value="1"/>
</dbReference>
<proteinExistence type="inferred from homology"/>
<evidence type="ECO:0000256" key="1">
    <source>
        <dbReference type="ARBA" id="ARBA00006525"/>
    </source>
</evidence>
<feature type="domain" description="Smf/DprA SLOG" evidence="2">
    <location>
        <begin position="14"/>
        <end position="209"/>
    </location>
</feature>
<sequence>MDSDISSHFLSLTKIPQTLTHIKNLKNLYYYGNLELLNKPKVAIIGTRNPNPYAQNFTQTIAQKLSKHGIVIVSGGALGTDIIAHANALPNTIMISPASLDYIYPKSNTHIISKIYKQGLVLSQFAPHYVPRRYSFLERNKIVISLGEYVIIPQADLQSGSMQSANYALSLQKKIFVPPHHIGQSLGTQSLAKNNQAKVIWEIDSFVNAICAQVFKSFTKDSTKNYNKNASASSDAVLEFCKGNPFFEDAFLRFGEVLFEYELEGKIRRNNGRLEVL</sequence>
<dbReference type="InterPro" id="IPR003488">
    <property type="entry name" value="DprA"/>
</dbReference>
<gene>
    <name evidence="3" type="ORF">K4G57_06555</name>
</gene>
<reference evidence="3 4" key="1">
    <citation type="submission" date="2021-08" db="EMBL/GenBank/DDBJ databases">
        <title>Helicobacter spp. isolated from feces of Anatolian Ground Squirrel (Spermophilus xanthoprymnus) in Turkey.</title>
        <authorList>
            <person name="Aydin F."/>
            <person name="Abay S."/>
            <person name="Kayman T."/>
            <person name="Karakaya E."/>
            <person name="Saticioglu I.B."/>
        </authorList>
    </citation>
    <scope>NUCLEOTIDE SEQUENCE [LARGE SCALE GENOMIC DNA]</scope>
    <source>
        <strain evidence="3 4">Faydin-H70</strain>
    </source>
</reference>
<dbReference type="EMBL" id="JAIGYQ010000008">
    <property type="protein sequence ID" value="MBX7491120.1"/>
    <property type="molecule type" value="Genomic_DNA"/>
</dbReference>
<dbReference type="Pfam" id="PF02481">
    <property type="entry name" value="DNA_processg_A"/>
    <property type="match status" value="1"/>
</dbReference>